<evidence type="ECO:0000256" key="1">
    <source>
        <dbReference type="SAM" id="MobiDB-lite"/>
    </source>
</evidence>
<dbReference type="Pfam" id="PF09709">
    <property type="entry name" value="Cas_Csd1"/>
    <property type="match status" value="1"/>
</dbReference>
<dbReference type="RefSeq" id="WP_380049319.1">
    <property type="nucleotide sequence ID" value="NZ_JBHSOH010000011.1"/>
</dbReference>
<dbReference type="EMBL" id="JBHSOH010000011">
    <property type="protein sequence ID" value="MFC5848868.1"/>
    <property type="molecule type" value="Genomic_DNA"/>
</dbReference>
<keyword evidence="3" id="KW-1185">Reference proteome</keyword>
<dbReference type="InterPro" id="IPR010144">
    <property type="entry name" value="CRISPR-assoc_prot_Csd1-typ"/>
</dbReference>
<evidence type="ECO:0000313" key="3">
    <source>
        <dbReference type="Proteomes" id="UP001595979"/>
    </source>
</evidence>
<protein>
    <submittedName>
        <fullName evidence="2">Type I-C CRISPR-associated protein Cas8c/Csd1</fullName>
    </submittedName>
</protein>
<evidence type="ECO:0000313" key="2">
    <source>
        <dbReference type="EMBL" id="MFC5848868.1"/>
    </source>
</evidence>
<dbReference type="Proteomes" id="UP001595979">
    <property type="component" value="Unassembled WGS sequence"/>
</dbReference>
<comment type="caution">
    <text evidence="2">The sequence shown here is derived from an EMBL/GenBank/DDBJ whole genome shotgun (WGS) entry which is preliminary data.</text>
</comment>
<feature type="compositionally biased region" description="Acidic residues" evidence="1">
    <location>
        <begin position="336"/>
        <end position="345"/>
    </location>
</feature>
<feature type="region of interest" description="Disordered" evidence="1">
    <location>
        <begin position="331"/>
        <end position="370"/>
    </location>
</feature>
<reference evidence="3" key="1">
    <citation type="journal article" date="2019" name="Int. J. Syst. Evol. Microbiol.">
        <title>The Global Catalogue of Microorganisms (GCM) 10K type strain sequencing project: providing services to taxonomists for standard genome sequencing and annotation.</title>
        <authorList>
            <consortium name="The Broad Institute Genomics Platform"/>
            <consortium name="The Broad Institute Genome Sequencing Center for Infectious Disease"/>
            <person name="Wu L."/>
            <person name="Ma J."/>
        </authorList>
    </citation>
    <scope>NUCLEOTIDE SEQUENCE [LARGE SCALE GENOMIC DNA]</scope>
    <source>
        <strain evidence="3">CGMCC 1.15053</strain>
    </source>
</reference>
<feature type="region of interest" description="Disordered" evidence="1">
    <location>
        <begin position="654"/>
        <end position="675"/>
    </location>
</feature>
<feature type="compositionally biased region" description="Basic and acidic residues" evidence="1">
    <location>
        <begin position="654"/>
        <end position="663"/>
    </location>
</feature>
<organism evidence="2 3">
    <name type="scientific">Deinococcus petrolearius</name>
    <dbReference type="NCBI Taxonomy" id="1751295"/>
    <lineage>
        <taxon>Bacteria</taxon>
        <taxon>Thermotogati</taxon>
        <taxon>Deinococcota</taxon>
        <taxon>Deinococci</taxon>
        <taxon>Deinococcales</taxon>
        <taxon>Deinococcaceae</taxon>
        <taxon>Deinococcus</taxon>
    </lineage>
</organism>
<name>A0ABW1DLP2_9DEIO</name>
<accession>A0ABW1DLP2</accession>
<gene>
    <name evidence="2" type="ORF">ACFPQ6_11150</name>
</gene>
<sequence length="675" mass="74110">MLDALVKYAQDEEFGKSLPPTGFYNYSQPIRWVVQISEDSARLEESNVSMPRPYTGRAGRNFAPHPFADEASYALGINLIDDEEIDADAKTKNSAFLELMDEISDRKDISQSLSTSIALLRRCISENWLANDSRLHEVRSKDWVAFAVPRIGEGFQRLFETSEAKDVWVSVAKDRTAVRDKKGEIVAGECAVCGQVKPLVSRIPVGVKLISKPGPLHSLNSNAFVSGRTDIKGHVNLCYECADTASRAFNALSGSKQHRRIIVVDKVGNKVKSDTLRNQVALFWVEKGDAAQVAGDFSFKDALSTLYSADVKVAAAAEPFDFESALGDLMRPPVADDSDPDGDAEEQLKAKAKKGKKATTNAPAPPRPEARLGQLSSLLNVQNAAGQYMTYLDGGKFALAIFSPNVGRTALREWLHLDLGRMLPRVRAYLNATTINNSWGASGEPQHINALMEALGSKNVNLTRDLIRTAYQGTPPPLEMLAQAVQRFRTLTVKGALDNPEKEKIRGRHLKTLAAALKFSLYYTETAAEGGAKFMTGLERLESDPAYLCGRLLAVLEEAQQVYSYRQNKKRLKTTGVQRSFGAASASPAGIFPKLVKLATVAHLPKAGKFLNTEMEGLVRMLVERGGYPMSLNVEGQGRFGLGYWHQRGDIRANWTPEEKTADEQAENTPEGDEA</sequence>
<proteinExistence type="predicted"/>
<feature type="compositionally biased region" description="Acidic residues" evidence="1">
    <location>
        <begin position="664"/>
        <end position="675"/>
    </location>
</feature>